<evidence type="ECO:0000313" key="2">
    <source>
        <dbReference type="RefSeq" id="XP_011007202.1"/>
    </source>
</evidence>
<dbReference type="AlphaFoldDB" id="A0AAJ6X673"/>
<sequence length="145" mass="16453">MAPLPGISLDSGYVCKLKKALYDRIILSLYVDNRIIASDDIDGISVLKTELARRFEMKELDVLEWTRLTDNMTVDTPIEVNARYSFSDGLPLINPTLYHTIIENLVYLTITRLDIAYDVRVVSQFVVSSTTVHWAAVLRNDIFGV</sequence>
<dbReference type="GeneID" id="105112961"/>
<evidence type="ECO:0000313" key="1">
    <source>
        <dbReference type="Proteomes" id="UP000694918"/>
    </source>
</evidence>
<proteinExistence type="predicted"/>
<dbReference type="PANTHER" id="PTHR11439">
    <property type="entry name" value="GAG-POL-RELATED RETROTRANSPOSON"/>
    <property type="match status" value="1"/>
</dbReference>
<reference evidence="2" key="1">
    <citation type="submission" date="2025-08" db="UniProtKB">
        <authorList>
            <consortium name="RefSeq"/>
        </authorList>
    </citation>
    <scope>IDENTIFICATION</scope>
</reference>
<dbReference type="PANTHER" id="PTHR11439:SF461">
    <property type="entry name" value="OS10G0432200 PROTEIN"/>
    <property type="match status" value="1"/>
</dbReference>
<gene>
    <name evidence="2" type="primary">LOC105112961</name>
</gene>
<keyword evidence="1" id="KW-1185">Reference proteome</keyword>
<dbReference type="Proteomes" id="UP000694918">
    <property type="component" value="Unplaced"/>
</dbReference>
<dbReference type="KEGG" id="peu:105112961"/>
<organism evidence="1 2">
    <name type="scientific">Populus euphratica</name>
    <name type="common">Euphrates poplar</name>
    <dbReference type="NCBI Taxonomy" id="75702"/>
    <lineage>
        <taxon>Eukaryota</taxon>
        <taxon>Viridiplantae</taxon>
        <taxon>Streptophyta</taxon>
        <taxon>Embryophyta</taxon>
        <taxon>Tracheophyta</taxon>
        <taxon>Spermatophyta</taxon>
        <taxon>Magnoliopsida</taxon>
        <taxon>eudicotyledons</taxon>
        <taxon>Gunneridae</taxon>
        <taxon>Pentapetalae</taxon>
        <taxon>rosids</taxon>
        <taxon>fabids</taxon>
        <taxon>Malpighiales</taxon>
        <taxon>Salicaceae</taxon>
        <taxon>Saliceae</taxon>
        <taxon>Populus</taxon>
    </lineage>
</organism>
<name>A0AAJ6X673_POPEU</name>
<protein>
    <submittedName>
        <fullName evidence="2">Uncharacterized protein LOC105112961</fullName>
    </submittedName>
</protein>
<dbReference type="RefSeq" id="XP_011007202.1">
    <property type="nucleotide sequence ID" value="XM_011008900.1"/>
</dbReference>
<accession>A0AAJ6X673</accession>